<accession>A0A5B7J7R0</accession>
<dbReference type="Proteomes" id="UP000324222">
    <property type="component" value="Unassembled WGS sequence"/>
</dbReference>
<comment type="caution">
    <text evidence="1">The sequence shown here is derived from an EMBL/GenBank/DDBJ whole genome shotgun (WGS) entry which is preliminary data.</text>
</comment>
<name>A0A5B7J7R0_PORTR</name>
<evidence type="ECO:0000313" key="1">
    <source>
        <dbReference type="EMBL" id="MPC89557.1"/>
    </source>
</evidence>
<organism evidence="1 2">
    <name type="scientific">Portunus trituberculatus</name>
    <name type="common">Swimming crab</name>
    <name type="synonym">Neptunus trituberculatus</name>
    <dbReference type="NCBI Taxonomy" id="210409"/>
    <lineage>
        <taxon>Eukaryota</taxon>
        <taxon>Metazoa</taxon>
        <taxon>Ecdysozoa</taxon>
        <taxon>Arthropoda</taxon>
        <taxon>Crustacea</taxon>
        <taxon>Multicrustacea</taxon>
        <taxon>Malacostraca</taxon>
        <taxon>Eumalacostraca</taxon>
        <taxon>Eucarida</taxon>
        <taxon>Decapoda</taxon>
        <taxon>Pleocyemata</taxon>
        <taxon>Brachyura</taxon>
        <taxon>Eubrachyura</taxon>
        <taxon>Portunoidea</taxon>
        <taxon>Portunidae</taxon>
        <taxon>Portuninae</taxon>
        <taxon>Portunus</taxon>
    </lineage>
</organism>
<dbReference type="AlphaFoldDB" id="A0A5B7J7R0"/>
<gene>
    <name evidence="1" type="ORF">E2C01_084511</name>
</gene>
<protein>
    <submittedName>
        <fullName evidence="1">Uncharacterized protein</fullName>
    </submittedName>
</protein>
<keyword evidence="2" id="KW-1185">Reference proteome</keyword>
<sequence length="68" mass="7298">MPDEGNSPGFLVALCNTCVELHLWFQKVEGEHHGKTQACGGVLLQKPKVGIEIVQTVAINLLTSVDPS</sequence>
<proteinExistence type="predicted"/>
<reference evidence="1 2" key="1">
    <citation type="submission" date="2019-05" db="EMBL/GenBank/DDBJ databases">
        <title>Another draft genome of Portunus trituberculatus and its Hox gene families provides insights of decapod evolution.</title>
        <authorList>
            <person name="Jeong J.-H."/>
            <person name="Song I."/>
            <person name="Kim S."/>
            <person name="Choi T."/>
            <person name="Kim D."/>
            <person name="Ryu S."/>
            <person name="Kim W."/>
        </authorList>
    </citation>
    <scope>NUCLEOTIDE SEQUENCE [LARGE SCALE GENOMIC DNA]</scope>
    <source>
        <tissue evidence="1">Muscle</tissue>
    </source>
</reference>
<dbReference type="EMBL" id="VSRR010081428">
    <property type="protein sequence ID" value="MPC89557.1"/>
    <property type="molecule type" value="Genomic_DNA"/>
</dbReference>
<evidence type="ECO:0000313" key="2">
    <source>
        <dbReference type="Proteomes" id="UP000324222"/>
    </source>
</evidence>